<keyword evidence="1" id="KW-0472">Membrane</keyword>
<evidence type="ECO:0000313" key="4">
    <source>
        <dbReference type="Proteomes" id="UP000324832"/>
    </source>
</evidence>
<evidence type="ECO:0000256" key="1">
    <source>
        <dbReference type="SAM" id="Phobius"/>
    </source>
</evidence>
<feature type="chain" id="PRO_5022923185" evidence="2">
    <location>
        <begin position="21"/>
        <end position="103"/>
    </location>
</feature>
<keyword evidence="1" id="KW-0812">Transmembrane</keyword>
<keyword evidence="1" id="KW-1133">Transmembrane helix</keyword>
<evidence type="ECO:0000256" key="2">
    <source>
        <dbReference type="SAM" id="SignalP"/>
    </source>
</evidence>
<proteinExistence type="predicted"/>
<name>A0A5E4Q4Q8_9NEOP</name>
<protein>
    <submittedName>
        <fullName evidence="3">Uncharacterized protein</fullName>
    </submittedName>
</protein>
<dbReference type="Proteomes" id="UP000324832">
    <property type="component" value="Unassembled WGS sequence"/>
</dbReference>
<sequence>MNFSKIFIFVFACILAFSSAAPKWKLSEWDKTFETGSSRLHLQCKLLALSIIIYIIINYLSSFSPAFWHSPLQRLNGNCSRKLSEWDKTFEMGSSKLDRQYKL</sequence>
<organism evidence="3 4">
    <name type="scientific">Leptidea sinapis</name>
    <dbReference type="NCBI Taxonomy" id="189913"/>
    <lineage>
        <taxon>Eukaryota</taxon>
        <taxon>Metazoa</taxon>
        <taxon>Ecdysozoa</taxon>
        <taxon>Arthropoda</taxon>
        <taxon>Hexapoda</taxon>
        <taxon>Insecta</taxon>
        <taxon>Pterygota</taxon>
        <taxon>Neoptera</taxon>
        <taxon>Endopterygota</taxon>
        <taxon>Lepidoptera</taxon>
        <taxon>Glossata</taxon>
        <taxon>Ditrysia</taxon>
        <taxon>Papilionoidea</taxon>
        <taxon>Pieridae</taxon>
        <taxon>Dismorphiinae</taxon>
        <taxon>Leptidea</taxon>
    </lineage>
</organism>
<evidence type="ECO:0000313" key="3">
    <source>
        <dbReference type="EMBL" id="VVC93259.1"/>
    </source>
</evidence>
<dbReference type="AlphaFoldDB" id="A0A5E4Q4Q8"/>
<feature type="transmembrane region" description="Helical" evidence="1">
    <location>
        <begin position="46"/>
        <end position="68"/>
    </location>
</feature>
<keyword evidence="4" id="KW-1185">Reference proteome</keyword>
<keyword evidence="2" id="KW-0732">Signal</keyword>
<accession>A0A5E4Q4Q8</accession>
<feature type="signal peptide" evidence="2">
    <location>
        <begin position="1"/>
        <end position="20"/>
    </location>
</feature>
<dbReference type="EMBL" id="FZQP02001571">
    <property type="protein sequence ID" value="VVC93259.1"/>
    <property type="molecule type" value="Genomic_DNA"/>
</dbReference>
<gene>
    <name evidence="3" type="ORF">LSINAPIS_LOCUS5488</name>
</gene>
<reference evidence="3 4" key="1">
    <citation type="submission" date="2017-07" db="EMBL/GenBank/DDBJ databases">
        <authorList>
            <person name="Talla V."/>
            <person name="Backstrom N."/>
        </authorList>
    </citation>
    <scope>NUCLEOTIDE SEQUENCE [LARGE SCALE GENOMIC DNA]</scope>
</reference>